<protein>
    <submittedName>
        <fullName evidence="1">Uncharacterized protein</fullName>
    </submittedName>
</protein>
<evidence type="ECO:0000313" key="1">
    <source>
        <dbReference type="EMBL" id="KAB2765575.1"/>
    </source>
</evidence>
<reference evidence="1 2" key="1">
    <citation type="submission" date="2019-09" db="EMBL/GenBank/DDBJ databases">
        <title>Taxonomic organization of the family Brucellaceae based on a phylogenomic approach.</title>
        <authorList>
            <person name="Leclercq S."/>
            <person name="Cloeckaert A."/>
            <person name="Zygmunt M.S."/>
        </authorList>
    </citation>
    <scope>NUCLEOTIDE SEQUENCE [LARGE SCALE GENOMIC DNA]</scope>
    <source>
        <strain evidence="1 2">LMG 3313</strain>
    </source>
</reference>
<accession>A0A6L3Z386</accession>
<dbReference type="RefSeq" id="WP_151662841.1">
    <property type="nucleotide sequence ID" value="NZ_WBWN01000026.1"/>
</dbReference>
<dbReference type="EMBL" id="WBWS01000021">
    <property type="protein sequence ID" value="KAB2765575.1"/>
    <property type="molecule type" value="Genomic_DNA"/>
</dbReference>
<gene>
    <name evidence="1" type="ORF">F9L04_18690</name>
</gene>
<dbReference type="Proteomes" id="UP000481876">
    <property type="component" value="Unassembled WGS sequence"/>
</dbReference>
<name>A0A6L3Z386_BRUAN</name>
<sequence length="286" mass="32147">MSAETVVGYIDLIEYKIPVRNVGRELHAAQNLAWLFNSIVHAEDRASQKRAVRDALLRWAIWNEGEKFFALIEEASARVKVSGDTAPTRVMPITRDILNRVVRSADRKSAPSEAILATAISALPNNVPYAFDLVHYDAEKKALRLISMVYGIGMHKDALNQWRNEIATLPSAWARLAQQYYYDIDIEHCEFALIDPLLDDSDEETGVWSIFDLDQLLGKAGIADKVAELQEALWGDLLIRIGDTFADTQGEQVRLMEQEIIEIALRALDSRSAPQVQVLMPSGMLR</sequence>
<proteinExistence type="predicted"/>
<dbReference type="AlphaFoldDB" id="A0A6L3Z386"/>
<organism evidence="1 2">
    <name type="scientific">Brucella anthropi</name>
    <name type="common">Ochrobactrum anthropi</name>
    <dbReference type="NCBI Taxonomy" id="529"/>
    <lineage>
        <taxon>Bacteria</taxon>
        <taxon>Pseudomonadati</taxon>
        <taxon>Pseudomonadota</taxon>
        <taxon>Alphaproteobacteria</taxon>
        <taxon>Hyphomicrobiales</taxon>
        <taxon>Brucellaceae</taxon>
        <taxon>Brucella/Ochrobactrum group</taxon>
        <taxon>Brucella</taxon>
    </lineage>
</organism>
<evidence type="ECO:0000313" key="2">
    <source>
        <dbReference type="Proteomes" id="UP000481876"/>
    </source>
</evidence>
<comment type="caution">
    <text evidence="1">The sequence shown here is derived from an EMBL/GenBank/DDBJ whole genome shotgun (WGS) entry which is preliminary data.</text>
</comment>